<dbReference type="EMBL" id="ABYI02000031">
    <property type="protein sequence ID" value="EEG73122.1"/>
    <property type="molecule type" value="Genomic_DNA"/>
</dbReference>
<name>C0C3W4_9FIRM</name>
<dbReference type="Proteomes" id="UP000004893">
    <property type="component" value="Unassembled WGS sequence"/>
</dbReference>
<evidence type="ECO:0000313" key="1">
    <source>
        <dbReference type="EMBL" id="EEG73122.1"/>
    </source>
</evidence>
<comment type="caution">
    <text evidence="1">The sequence shown here is derived from an EMBL/GenBank/DDBJ whole genome shotgun (WGS) entry which is preliminary data.</text>
</comment>
<evidence type="ECO:0000313" key="2">
    <source>
        <dbReference type="Proteomes" id="UP000004893"/>
    </source>
</evidence>
<protein>
    <submittedName>
        <fullName evidence="1">Uncharacterized protein</fullName>
    </submittedName>
</protein>
<proteinExistence type="predicted"/>
<dbReference type="STRING" id="553973.CLOHYLEM_06776"/>
<organism evidence="1 2">
    <name type="scientific">[Clostridium] hylemonae DSM 15053</name>
    <dbReference type="NCBI Taxonomy" id="553973"/>
    <lineage>
        <taxon>Bacteria</taxon>
        <taxon>Bacillati</taxon>
        <taxon>Bacillota</taxon>
        <taxon>Clostridia</taxon>
        <taxon>Lachnospirales</taxon>
        <taxon>Lachnospiraceae</taxon>
    </lineage>
</organism>
<accession>C0C3W4</accession>
<reference evidence="1" key="2">
    <citation type="submission" date="2013-06" db="EMBL/GenBank/DDBJ databases">
        <title>Draft genome sequence of Clostridium hylemonae (DSM 15053).</title>
        <authorList>
            <person name="Sudarsanam P."/>
            <person name="Ley R."/>
            <person name="Guruge J."/>
            <person name="Turnbaugh P.J."/>
            <person name="Mahowald M."/>
            <person name="Liep D."/>
            <person name="Gordon J."/>
        </authorList>
    </citation>
    <scope>NUCLEOTIDE SEQUENCE</scope>
    <source>
        <strain evidence="1">DSM 15053</strain>
    </source>
</reference>
<dbReference type="HOGENOM" id="CLU_3060168_0_0_9"/>
<reference evidence="1" key="1">
    <citation type="submission" date="2009-02" db="EMBL/GenBank/DDBJ databases">
        <authorList>
            <person name="Fulton L."/>
            <person name="Clifton S."/>
            <person name="Fulton B."/>
            <person name="Xu J."/>
            <person name="Minx P."/>
            <person name="Pepin K.H."/>
            <person name="Johnson M."/>
            <person name="Bhonagiri V."/>
            <person name="Nash W.E."/>
            <person name="Mardis E.R."/>
            <person name="Wilson R.K."/>
        </authorList>
    </citation>
    <scope>NUCLEOTIDE SEQUENCE [LARGE SCALE GENOMIC DNA]</scope>
    <source>
        <strain evidence="1">DSM 15053</strain>
    </source>
</reference>
<gene>
    <name evidence="1" type="ORF">CLOHYLEM_06776</name>
</gene>
<keyword evidence="2" id="KW-1185">Reference proteome</keyword>
<sequence>MFSVKKVTFDILYCNNYNYSIRRHTFILSVKDCEKRTVYISGVLPEFTRVWRL</sequence>
<dbReference type="AlphaFoldDB" id="C0C3W4"/>